<keyword evidence="5 6" id="KW-0472">Membrane</keyword>
<dbReference type="Pfam" id="PF00892">
    <property type="entry name" value="EamA"/>
    <property type="match status" value="1"/>
</dbReference>
<dbReference type="GO" id="GO:0016020">
    <property type="term" value="C:membrane"/>
    <property type="evidence" value="ECO:0007669"/>
    <property type="project" value="UniProtKB-SubCell"/>
</dbReference>
<protein>
    <submittedName>
        <fullName evidence="8">Uncharacterized protein MANES_12G070200</fullName>
    </submittedName>
</protein>
<dbReference type="InterPro" id="IPR037185">
    <property type="entry name" value="EmrE-like"/>
</dbReference>
<organism evidence="8">
    <name type="scientific">Rhizophora mucronata</name>
    <name type="common">Asiatic mangrove</name>
    <dbReference type="NCBI Taxonomy" id="61149"/>
    <lineage>
        <taxon>Eukaryota</taxon>
        <taxon>Viridiplantae</taxon>
        <taxon>Streptophyta</taxon>
        <taxon>Embryophyta</taxon>
        <taxon>Tracheophyta</taxon>
        <taxon>Spermatophyta</taxon>
        <taxon>Magnoliopsida</taxon>
        <taxon>eudicotyledons</taxon>
        <taxon>Gunneridae</taxon>
        <taxon>Pentapetalae</taxon>
        <taxon>rosids</taxon>
        <taxon>fabids</taxon>
        <taxon>Malpighiales</taxon>
        <taxon>Rhizophoraceae</taxon>
        <taxon>Rhizophora</taxon>
    </lineage>
</organism>
<sequence>MTVQSIPLFETSFTRCTIVLVLSYLWLRISGQPIFGPPHARKLLFLRALTGFLSLFSFIYCIQRLPLSQAIVLSFTTPIMASIMARIMLREKLKIADVGGLACSFFGVLFIFKQMLTSKVGLIRSGGLDNTVWGSYHIYAVLVGLFSSVTGGISYCLIKAGAKASDQPVATVFSFGILASTAAAICTFSFEDFVLPDIYSLFLLLALGVLAFFAEVFLARGLQLEKTSKAANVMYIEATMSQVWGICLSRMAPSFGGLVGCLLIIISVCCTMYFGPEREME</sequence>
<feature type="transmembrane region" description="Helical" evidence="6">
    <location>
        <begin position="170"/>
        <end position="190"/>
    </location>
</feature>
<evidence type="ECO:0000256" key="6">
    <source>
        <dbReference type="SAM" id="Phobius"/>
    </source>
</evidence>
<dbReference type="SUPFAM" id="SSF103481">
    <property type="entry name" value="Multidrug resistance efflux transporter EmrE"/>
    <property type="match status" value="1"/>
</dbReference>
<comment type="similarity">
    <text evidence="2">Belongs to the drug/metabolite transporter (DMT) superfamily. Plant drug/metabolite exporter (P-DME) (TC 2.A.7.4) family.</text>
</comment>
<feature type="transmembrane region" description="Helical" evidence="6">
    <location>
        <begin position="136"/>
        <end position="158"/>
    </location>
</feature>
<name>A0A2P2KBT5_RHIMU</name>
<evidence type="ECO:0000256" key="3">
    <source>
        <dbReference type="ARBA" id="ARBA00022692"/>
    </source>
</evidence>
<reference evidence="8" key="1">
    <citation type="submission" date="2018-02" db="EMBL/GenBank/DDBJ databases">
        <title>Rhizophora mucronata_Transcriptome.</title>
        <authorList>
            <person name="Meera S.P."/>
            <person name="Sreeshan A."/>
            <person name="Augustine A."/>
        </authorList>
    </citation>
    <scope>NUCLEOTIDE SEQUENCE</scope>
    <source>
        <tissue evidence="8">Leaf</tissue>
    </source>
</reference>
<comment type="subcellular location">
    <subcellularLocation>
        <location evidence="1">Membrane</location>
        <topology evidence="1">Multi-pass membrane protein</topology>
    </subcellularLocation>
</comment>
<evidence type="ECO:0000256" key="2">
    <source>
        <dbReference type="ARBA" id="ARBA00007635"/>
    </source>
</evidence>
<evidence type="ECO:0000259" key="7">
    <source>
        <dbReference type="Pfam" id="PF00892"/>
    </source>
</evidence>
<accession>A0A2P2KBT5</accession>
<keyword evidence="3 6" id="KW-0812">Transmembrane</keyword>
<dbReference type="InterPro" id="IPR000620">
    <property type="entry name" value="EamA_dom"/>
</dbReference>
<feature type="transmembrane region" description="Helical" evidence="6">
    <location>
        <begin position="12"/>
        <end position="31"/>
    </location>
</feature>
<feature type="transmembrane region" description="Helical" evidence="6">
    <location>
        <begin position="202"/>
        <end position="219"/>
    </location>
</feature>
<feature type="transmembrane region" description="Helical" evidence="6">
    <location>
        <begin position="43"/>
        <end position="65"/>
    </location>
</feature>
<proteinExistence type="inferred from homology"/>
<evidence type="ECO:0000256" key="5">
    <source>
        <dbReference type="ARBA" id="ARBA00023136"/>
    </source>
</evidence>
<feature type="domain" description="EamA" evidence="7">
    <location>
        <begin position="3"/>
        <end position="112"/>
    </location>
</feature>
<dbReference type="EMBL" id="GGEC01022710">
    <property type="protein sequence ID" value="MBX03194.1"/>
    <property type="molecule type" value="Transcribed_RNA"/>
</dbReference>
<evidence type="ECO:0000313" key="8">
    <source>
        <dbReference type="EMBL" id="MBX03194.1"/>
    </source>
</evidence>
<feature type="transmembrane region" description="Helical" evidence="6">
    <location>
        <begin position="96"/>
        <end position="116"/>
    </location>
</feature>
<feature type="transmembrane region" description="Helical" evidence="6">
    <location>
        <begin position="71"/>
        <end position="89"/>
    </location>
</feature>
<dbReference type="PANTHER" id="PTHR22911">
    <property type="entry name" value="ACYL-MALONYL CONDENSING ENZYME-RELATED"/>
    <property type="match status" value="1"/>
</dbReference>
<dbReference type="AlphaFoldDB" id="A0A2P2KBT5"/>
<keyword evidence="4 6" id="KW-1133">Transmembrane helix</keyword>
<evidence type="ECO:0000256" key="1">
    <source>
        <dbReference type="ARBA" id="ARBA00004141"/>
    </source>
</evidence>
<feature type="transmembrane region" description="Helical" evidence="6">
    <location>
        <begin position="255"/>
        <end position="275"/>
    </location>
</feature>
<evidence type="ECO:0000256" key="4">
    <source>
        <dbReference type="ARBA" id="ARBA00022989"/>
    </source>
</evidence>
<dbReference type="Gene3D" id="1.10.3730.20">
    <property type="match status" value="1"/>
</dbReference>
<dbReference type="PANTHER" id="PTHR22911:SF6">
    <property type="entry name" value="SOLUTE CARRIER FAMILY 35 MEMBER G1"/>
    <property type="match status" value="1"/>
</dbReference>